<dbReference type="OrthoDB" id="9794241at2"/>
<dbReference type="NCBIfam" id="TIGR02453">
    <property type="entry name" value="TIGR02453 family protein"/>
    <property type="match status" value="1"/>
</dbReference>
<evidence type="ECO:0008006" key="3">
    <source>
        <dbReference type="Google" id="ProtNLM"/>
    </source>
</evidence>
<dbReference type="EMBL" id="CP036291">
    <property type="protein sequence ID" value="QDU91068.1"/>
    <property type="molecule type" value="Genomic_DNA"/>
</dbReference>
<dbReference type="PIRSF" id="PIRSF028451">
    <property type="entry name" value="UCP028451"/>
    <property type="match status" value="1"/>
</dbReference>
<dbReference type="PANTHER" id="PTHR36452:SF1">
    <property type="entry name" value="DUF2461 DOMAIN-CONTAINING PROTEIN"/>
    <property type="match status" value="1"/>
</dbReference>
<dbReference type="RefSeq" id="WP_145290809.1">
    <property type="nucleotide sequence ID" value="NZ_CP036291.1"/>
</dbReference>
<name>A0A518DHV7_9BACT</name>
<dbReference type="InterPro" id="IPR015996">
    <property type="entry name" value="UCP028451"/>
</dbReference>
<dbReference type="Proteomes" id="UP000317429">
    <property type="component" value="Chromosome"/>
</dbReference>
<sequence length="229" mass="25570">MAKFPGFPIGLVHFLDALARNNTKPWFEKNRARYESEVREPALAFIRAMQGPLATVSPHFVAVDKKVGGSLMRVHRDVRFSNDKTPYKTNVGIHFRHERGKDVHAPGFYLHIEPEEVFLGAGIWHPDPAALGAIRKAIDTRPDAYLKALGAASFRKDYEPGGESLKRPPKGYDAQHPLVEHLKRKDHIGACQLPIDDLFKPTVVKTVTAKFQAAAPYVGFLCHAIGLKF</sequence>
<evidence type="ECO:0000313" key="1">
    <source>
        <dbReference type="EMBL" id="QDU91068.1"/>
    </source>
</evidence>
<accession>A0A518DHV7</accession>
<dbReference type="AlphaFoldDB" id="A0A518DHV7"/>
<protein>
    <recommendedName>
        <fullName evidence="3">TIGR02453 family protein</fullName>
    </recommendedName>
</protein>
<keyword evidence="2" id="KW-1185">Reference proteome</keyword>
<dbReference type="PANTHER" id="PTHR36452">
    <property type="entry name" value="CHROMOSOME 12, WHOLE GENOME SHOTGUN SEQUENCE"/>
    <property type="match status" value="1"/>
</dbReference>
<evidence type="ECO:0000313" key="2">
    <source>
        <dbReference type="Proteomes" id="UP000317429"/>
    </source>
</evidence>
<proteinExistence type="predicted"/>
<dbReference type="KEGG" id="pnd:Pla175_44850"/>
<gene>
    <name evidence="1" type="ORF">Pla175_44850</name>
</gene>
<dbReference type="InterPro" id="IPR012808">
    <property type="entry name" value="CHP02453"/>
</dbReference>
<organism evidence="1 2">
    <name type="scientific">Pirellulimonas nuda</name>
    <dbReference type="NCBI Taxonomy" id="2528009"/>
    <lineage>
        <taxon>Bacteria</taxon>
        <taxon>Pseudomonadati</taxon>
        <taxon>Planctomycetota</taxon>
        <taxon>Planctomycetia</taxon>
        <taxon>Pirellulales</taxon>
        <taxon>Lacipirellulaceae</taxon>
        <taxon>Pirellulimonas</taxon>
    </lineage>
</organism>
<reference evidence="1 2" key="1">
    <citation type="submission" date="2019-02" db="EMBL/GenBank/DDBJ databases">
        <title>Deep-cultivation of Planctomycetes and their phenomic and genomic characterization uncovers novel biology.</title>
        <authorList>
            <person name="Wiegand S."/>
            <person name="Jogler M."/>
            <person name="Boedeker C."/>
            <person name="Pinto D."/>
            <person name="Vollmers J."/>
            <person name="Rivas-Marin E."/>
            <person name="Kohn T."/>
            <person name="Peeters S.H."/>
            <person name="Heuer A."/>
            <person name="Rast P."/>
            <person name="Oberbeckmann S."/>
            <person name="Bunk B."/>
            <person name="Jeske O."/>
            <person name="Meyerdierks A."/>
            <person name="Storesund J.E."/>
            <person name="Kallscheuer N."/>
            <person name="Luecker S."/>
            <person name="Lage O.M."/>
            <person name="Pohl T."/>
            <person name="Merkel B.J."/>
            <person name="Hornburger P."/>
            <person name="Mueller R.-W."/>
            <person name="Bruemmer F."/>
            <person name="Labrenz M."/>
            <person name="Spormann A.M."/>
            <person name="Op den Camp H."/>
            <person name="Overmann J."/>
            <person name="Amann R."/>
            <person name="Jetten M.S.M."/>
            <person name="Mascher T."/>
            <person name="Medema M.H."/>
            <person name="Devos D.P."/>
            <person name="Kaster A.-K."/>
            <person name="Ovreas L."/>
            <person name="Rohde M."/>
            <person name="Galperin M.Y."/>
            <person name="Jogler C."/>
        </authorList>
    </citation>
    <scope>NUCLEOTIDE SEQUENCE [LARGE SCALE GENOMIC DNA]</scope>
    <source>
        <strain evidence="1 2">Pla175</strain>
    </source>
</reference>
<dbReference type="Pfam" id="PF09365">
    <property type="entry name" value="DUF2461"/>
    <property type="match status" value="1"/>
</dbReference>